<dbReference type="PROSITE" id="PS51257">
    <property type="entry name" value="PROKAR_LIPOPROTEIN"/>
    <property type="match status" value="1"/>
</dbReference>
<dbReference type="OrthoDB" id="9797850at2"/>
<gene>
    <name evidence="4" type="ORF">CFK39_10155</name>
</gene>
<dbReference type="AlphaFoldDB" id="A0A220UDB2"/>
<accession>A0A220UDB2</accession>
<dbReference type="Pfam" id="PF01497">
    <property type="entry name" value="Peripla_BP_2"/>
    <property type="match status" value="1"/>
</dbReference>
<feature type="domain" description="Fe/B12 periplasmic-binding" evidence="3">
    <location>
        <begin position="64"/>
        <end position="336"/>
    </location>
</feature>
<dbReference type="KEGG" id="brv:CFK39_10155"/>
<evidence type="ECO:0000259" key="3">
    <source>
        <dbReference type="PROSITE" id="PS50983"/>
    </source>
</evidence>
<evidence type="ECO:0000313" key="5">
    <source>
        <dbReference type="Proteomes" id="UP000198398"/>
    </source>
</evidence>
<dbReference type="PROSITE" id="PS51318">
    <property type="entry name" value="TAT"/>
    <property type="match status" value="1"/>
</dbReference>
<dbReference type="PANTHER" id="PTHR30535:SF34">
    <property type="entry name" value="MOLYBDATE-BINDING PROTEIN MOLA"/>
    <property type="match status" value="1"/>
</dbReference>
<name>A0A220UDB2_9MICO</name>
<feature type="signal peptide" evidence="2">
    <location>
        <begin position="1"/>
        <end position="27"/>
    </location>
</feature>
<dbReference type="EMBL" id="CP022316">
    <property type="protein sequence ID" value="ASK66119.1"/>
    <property type="molecule type" value="Genomic_DNA"/>
</dbReference>
<protein>
    <submittedName>
        <fullName evidence="4">ABC transporter substrate-binding protein</fullName>
    </submittedName>
</protein>
<keyword evidence="5" id="KW-1185">Reference proteome</keyword>
<dbReference type="Gene3D" id="3.40.50.1980">
    <property type="entry name" value="Nitrogenase molybdenum iron protein domain"/>
    <property type="match status" value="2"/>
</dbReference>
<dbReference type="InterPro" id="IPR050902">
    <property type="entry name" value="ABC_Transporter_SBP"/>
</dbReference>
<dbReference type="Proteomes" id="UP000198398">
    <property type="component" value="Chromosome"/>
</dbReference>
<comment type="similarity">
    <text evidence="1">Belongs to the bacterial solute-binding protein 8 family.</text>
</comment>
<organism evidence="4 5">
    <name type="scientific">Brachybacterium avium</name>
    <dbReference type="NCBI Taxonomy" id="2017485"/>
    <lineage>
        <taxon>Bacteria</taxon>
        <taxon>Bacillati</taxon>
        <taxon>Actinomycetota</taxon>
        <taxon>Actinomycetes</taxon>
        <taxon>Micrococcales</taxon>
        <taxon>Dermabacteraceae</taxon>
        <taxon>Brachybacterium</taxon>
    </lineage>
</organism>
<sequence length="339" mass="35384">MTSSPTRRTMMVSLVGALGLAATACTASDDGAPEAGGGEEAAAGFPLTLTDCDAEVVLPAAPERVVLLDSAPVTTLDGLGVLDRVVARAGSFPEGYYDADLAGRLEAIPVLSEDIDTSGHLQISQEVVIAQRPDLVLGLPDGVTREGMRAAGAEVLMPRSYCGGLDQRATFTMLFAEITAHGAVFDRTDRAEVLVGTLQERIDTVASLSPAARTAAVLYPSVGGGPLYAYGALSMATAQLDALGIQNVFADTAQRVFESGTEPLLASDPDLLIVLHQGTVPVDELLGEVLGDGRLASLRAARDGAVLPLLFNFTEPASPLIVDGLERIGDWLSEREQER</sequence>
<keyword evidence="2" id="KW-0732">Signal</keyword>
<evidence type="ECO:0000256" key="1">
    <source>
        <dbReference type="ARBA" id="ARBA00008814"/>
    </source>
</evidence>
<dbReference type="RefSeq" id="WP_089065360.1">
    <property type="nucleotide sequence ID" value="NZ_CP022316.1"/>
</dbReference>
<evidence type="ECO:0000256" key="2">
    <source>
        <dbReference type="SAM" id="SignalP"/>
    </source>
</evidence>
<dbReference type="SUPFAM" id="SSF53807">
    <property type="entry name" value="Helical backbone' metal receptor"/>
    <property type="match status" value="1"/>
</dbReference>
<dbReference type="InterPro" id="IPR006311">
    <property type="entry name" value="TAT_signal"/>
</dbReference>
<proteinExistence type="inferred from homology"/>
<dbReference type="PANTHER" id="PTHR30535">
    <property type="entry name" value="VITAMIN B12-BINDING PROTEIN"/>
    <property type="match status" value="1"/>
</dbReference>
<dbReference type="PROSITE" id="PS50983">
    <property type="entry name" value="FE_B12_PBP"/>
    <property type="match status" value="1"/>
</dbReference>
<feature type="chain" id="PRO_5012962563" evidence="2">
    <location>
        <begin position="28"/>
        <end position="339"/>
    </location>
</feature>
<evidence type="ECO:0000313" key="4">
    <source>
        <dbReference type="EMBL" id="ASK66119.1"/>
    </source>
</evidence>
<reference evidence="5" key="1">
    <citation type="submission" date="2017-07" db="EMBL/GenBank/DDBJ databases">
        <title>Brachybacterium sp. VR2415.</title>
        <authorList>
            <person name="Tak E.J."/>
            <person name="Bae J.-W."/>
        </authorList>
    </citation>
    <scope>NUCLEOTIDE SEQUENCE [LARGE SCALE GENOMIC DNA]</scope>
    <source>
        <strain evidence="5">VR2415</strain>
    </source>
</reference>
<dbReference type="InterPro" id="IPR002491">
    <property type="entry name" value="ABC_transptr_periplasmic_BD"/>
</dbReference>